<dbReference type="InterPro" id="IPR032710">
    <property type="entry name" value="NTF2-like_dom_sf"/>
</dbReference>
<gene>
    <name evidence="2" type="ORF">GCM10009749_02500</name>
</gene>
<sequence length="150" mass="16105">MTNETTATDAPVSETPANEALVRELMRAIESGEHGDALARFFTDDAEQVEYPSIMRPAGGSRGVQAMLDGSVAGAQMLAEQSYDVLEFIDGGDRAAVRLTWRATTATAIAGLPAGSTLTAHIAQFYEFRDGRIIRQRSYDCYEPLGAASV</sequence>
<organism evidence="2 3">
    <name type="scientific">Agromyces neolithicus</name>
    <dbReference type="NCBI Taxonomy" id="269420"/>
    <lineage>
        <taxon>Bacteria</taxon>
        <taxon>Bacillati</taxon>
        <taxon>Actinomycetota</taxon>
        <taxon>Actinomycetes</taxon>
        <taxon>Micrococcales</taxon>
        <taxon>Microbacteriaceae</taxon>
        <taxon>Agromyces</taxon>
    </lineage>
</organism>
<dbReference type="Proteomes" id="UP001500002">
    <property type="component" value="Unassembled WGS sequence"/>
</dbReference>
<proteinExistence type="predicted"/>
<dbReference type="RefSeq" id="WP_344292597.1">
    <property type="nucleotide sequence ID" value="NZ_BAAANJ010000001.1"/>
</dbReference>
<feature type="domain" description="SnoaL-like" evidence="1">
    <location>
        <begin position="22"/>
        <end position="135"/>
    </location>
</feature>
<name>A0ABP4Y3B7_9MICO</name>
<evidence type="ECO:0000313" key="2">
    <source>
        <dbReference type="EMBL" id="GAA1798376.1"/>
    </source>
</evidence>
<dbReference type="Gene3D" id="3.10.450.50">
    <property type="match status" value="1"/>
</dbReference>
<dbReference type="EMBL" id="BAAANJ010000001">
    <property type="protein sequence ID" value="GAA1798376.1"/>
    <property type="molecule type" value="Genomic_DNA"/>
</dbReference>
<dbReference type="SUPFAM" id="SSF54427">
    <property type="entry name" value="NTF2-like"/>
    <property type="match status" value="1"/>
</dbReference>
<evidence type="ECO:0000259" key="1">
    <source>
        <dbReference type="Pfam" id="PF12680"/>
    </source>
</evidence>
<dbReference type="Pfam" id="PF12680">
    <property type="entry name" value="SnoaL_2"/>
    <property type="match status" value="1"/>
</dbReference>
<accession>A0ABP4Y3B7</accession>
<protein>
    <recommendedName>
        <fullName evidence="1">SnoaL-like domain-containing protein</fullName>
    </recommendedName>
</protein>
<evidence type="ECO:0000313" key="3">
    <source>
        <dbReference type="Proteomes" id="UP001500002"/>
    </source>
</evidence>
<comment type="caution">
    <text evidence="2">The sequence shown here is derived from an EMBL/GenBank/DDBJ whole genome shotgun (WGS) entry which is preliminary data.</text>
</comment>
<reference evidence="3" key="1">
    <citation type="journal article" date="2019" name="Int. J. Syst. Evol. Microbiol.">
        <title>The Global Catalogue of Microorganisms (GCM) 10K type strain sequencing project: providing services to taxonomists for standard genome sequencing and annotation.</title>
        <authorList>
            <consortium name="The Broad Institute Genomics Platform"/>
            <consortium name="The Broad Institute Genome Sequencing Center for Infectious Disease"/>
            <person name="Wu L."/>
            <person name="Ma J."/>
        </authorList>
    </citation>
    <scope>NUCLEOTIDE SEQUENCE [LARGE SCALE GENOMIC DNA]</scope>
    <source>
        <strain evidence="3">JCM 14322</strain>
    </source>
</reference>
<dbReference type="InterPro" id="IPR037401">
    <property type="entry name" value="SnoaL-like"/>
</dbReference>
<keyword evidence="3" id="KW-1185">Reference proteome</keyword>